<dbReference type="InterPro" id="IPR014962">
    <property type="entry name" value="YolD"/>
</dbReference>
<evidence type="ECO:0000313" key="1">
    <source>
        <dbReference type="EMBL" id="SQI60728.1"/>
    </source>
</evidence>
<dbReference type="EMBL" id="LS483476">
    <property type="protein sequence ID" value="SQI60728.1"/>
    <property type="molecule type" value="Genomic_DNA"/>
</dbReference>
<gene>
    <name evidence="1" type="ORF">NCTC4824_02897</name>
</gene>
<keyword evidence="2" id="KW-1185">Reference proteome</keyword>
<protein>
    <submittedName>
        <fullName evidence="1">YolD-like protein</fullName>
    </submittedName>
</protein>
<dbReference type="AlphaFoldDB" id="A0A2X4WLW7"/>
<reference evidence="1 2" key="1">
    <citation type="submission" date="2018-06" db="EMBL/GenBank/DDBJ databases">
        <authorList>
            <consortium name="Pathogen Informatics"/>
            <person name="Doyle S."/>
        </authorList>
    </citation>
    <scope>NUCLEOTIDE SEQUENCE [LARGE SCALE GENOMIC DNA]</scope>
    <source>
        <strain evidence="1 2">NCTC4824</strain>
    </source>
</reference>
<name>A0A2X4WLW7_LEDLE</name>
<dbReference type="RefSeq" id="WP_066140332.1">
    <property type="nucleotide sequence ID" value="NZ_CBCSGM010000001.1"/>
</dbReference>
<accession>A0A2X4WLW7</accession>
<dbReference type="KEGG" id="blen:NCTC4824_02897"/>
<sequence length="82" mass="9733">MKIKKLPENDEQQWQEFAQIISDAQINNQKLKITIWKDGFFEDVIGWLNNVNMQLKRSRLDIDEFDVEYVGFDDITNIAIVD</sequence>
<evidence type="ECO:0000313" key="2">
    <source>
        <dbReference type="Proteomes" id="UP000249134"/>
    </source>
</evidence>
<dbReference type="Proteomes" id="UP000249134">
    <property type="component" value="Chromosome 1"/>
</dbReference>
<proteinExistence type="predicted"/>
<dbReference type="Pfam" id="PF08863">
    <property type="entry name" value="YolD"/>
    <property type="match status" value="1"/>
</dbReference>
<organism evidence="1 2">
    <name type="scientific">Lederbergia lenta</name>
    <name type="common">Bacillus lentus</name>
    <dbReference type="NCBI Taxonomy" id="1467"/>
    <lineage>
        <taxon>Bacteria</taxon>
        <taxon>Bacillati</taxon>
        <taxon>Bacillota</taxon>
        <taxon>Bacilli</taxon>
        <taxon>Bacillales</taxon>
        <taxon>Bacillaceae</taxon>
        <taxon>Lederbergia</taxon>
    </lineage>
</organism>